<sequence>AGNGVGNSNPDTTGTIAGGETESSVRTPVTSGLVKNNVGGNSLEVGSGDTLTEPSALHLHRKISTWLTPEVCNTSTHHTDNPLIEVLGLGVCNAVLKSSVNHAVNTLDLVFLALP</sequence>
<dbReference type="EMBL" id="AB524393">
    <property type="protein sequence ID" value="BAI94605.1"/>
    <property type="molecule type" value="Genomic_DNA"/>
</dbReference>
<accession>D4QDX7</accession>
<feature type="non-terminal residue" evidence="2">
    <location>
        <position position="1"/>
    </location>
</feature>
<dbReference type="AlphaFoldDB" id="D4QDX7"/>
<organism evidence="2">
    <name type="scientific">Aspergillus qinqixianii</name>
    <dbReference type="NCBI Taxonomy" id="1810924"/>
    <lineage>
        <taxon>Eukaryota</taxon>
        <taxon>Fungi</taxon>
        <taxon>Dikarya</taxon>
        <taxon>Ascomycota</taxon>
        <taxon>Pezizomycotina</taxon>
        <taxon>Eurotiomycetes</taxon>
        <taxon>Eurotiomycetidae</taxon>
        <taxon>Eurotiales</taxon>
        <taxon>Aspergillaceae</taxon>
        <taxon>Aspergillus</taxon>
        <taxon>Aspergillus subgen. Nidulantes</taxon>
    </lineage>
</organism>
<feature type="compositionally biased region" description="Polar residues" evidence="1">
    <location>
        <begin position="1"/>
        <end position="40"/>
    </location>
</feature>
<proteinExistence type="predicted"/>
<feature type="region of interest" description="Disordered" evidence="1">
    <location>
        <begin position="1"/>
        <end position="49"/>
    </location>
</feature>
<reference evidence="2" key="1">
    <citation type="submission" date="2009-10" db="EMBL/GenBank/DDBJ databases">
        <title>Phylogenetic analysis of the genus Emericella and new species.</title>
        <authorList>
            <person name="Matsuzawa T."/>
            <person name="Yaguchi T."/>
            <person name="Tanaka R."/>
            <person name="Horie Y."/>
            <person name="Hui Y."/>
            <person name="Abliz P."/>
        </authorList>
    </citation>
    <scope>NUCLEOTIDE SEQUENCE</scope>
    <source>
        <strain evidence="2">CBM-FA-866</strain>
    </source>
</reference>
<feature type="non-terminal residue" evidence="2">
    <location>
        <position position="115"/>
    </location>
</feature>
<evidence type="ECO:0000313" key="2">
    <source>
        <dbReference type="EMBL" id="BAI94605.1"/>
    </source>
</evidence>
<protein>
    <submittedName>
        <fullName evidence="2">Hydrophobin</fullName>
    </submittedName>
</protein>
<name>D4QDX7_9EURO</name>
<gene>
    <name evidence="2" type="primary">rodA</name>
</gene>
<evidence type="ECO:0000256" key="1">
    <source>
        <dbReference type="SAM" id="MobiDB-lite"/>
    </source>
</evidence>